<evidence type="ECO:0000313" key="3">
    <source>
        <dbReference type="Proteomes" id="UP001383192"/>
    </source>
</evidence>
<dbReference type="SUPFAM" id="SSF53474">
    <property type="entry name" value="alpha/beta-Hydrolases"/>
    <property type="match status" value="1"/>
</dbReference>
<sequence>MVDITRKTVVSSDGGHIYAEATGDPTKPPLVLIPGYTLASFVFEKQFEDQELRKELYLIRYDPRGHGRSVMPETIEGHASKLYADDFAAVCKAFNVVRPVVAGWSLGGAIITDICTHLGSDTISGAIFMAAVPYLGPEILPKLANPTILAVVPDIMSQNDVASHKAAIVRFGKSIFFDPESIPIETRCAWLGVSLLQPPSVSSLVLVRPQVPEKLFEAGKKGLKVLFIHGNQDEQRVSGMTVVEELREHFPKPDIVGFEGSGHAFFWEKPEETNAALLAFTKKVSTQ</sequence>
<dbReference type="Pfam" id="PF12697">
    <property type="entry name" value="Abhydrolase_6"/>
    <property type="match status" value="1"/>
</dbReference>
<dbReference type="Proteomes" id="UP001383192">
    <property type="component" value="Unassembled WGS sequence"/>
</dbReference>
<dbReference type="InterPro" id="IPR050266">
    <property type="entry name" value="AB_hydrolase_sf"/>
</dbReference>
<protein>
    <recommendedName>
        <fullName evidence="1">AB hydrolase-1 domain-containing protein</fullName>
    </recommendedName>
</protein>
<reference evidence="2 3" key="1">
    <citation type="submission" date="2024-01" db="EMBL/GenBank/DDBJ databases">
        <title>A draft genome for a cacao thread blight-causing isolate of Paramarasmius palmivorus.</title>
        <authorList>
            <person name="Baruah I.K."/>
            <person name="Bukari Y."/>
            <person name="Amoako-Attah I."/>
            <person name="Meinhardt L.W."/>
            <person name="Bailey B.A."/>
            <person name="Cohen S.P."/>
        </authorList>
    </citation>
    <scope>NUCLEOTIDE SEQUENCE [LARGE SCALE GENOMIC DNA]</scope>
    <source>
        <strain evidence="2 3">GH-12</strain>
    </source>
</reference>
<dbReference type="GO" id="GO:0016020">
    <property type="term" value="C:membrane"/>
    <property type="evidence" value="ECO:0007669"/>
    <property type="project" value="TreeGrafter"/>
</dbReference>
<dbReference type="Gene3D" id="3.40.50.1820">
    <property type="entry name" value="alpha/beta hydrolase"/>
    <property type="match status" value="1"/>
</dbReference>
<keyword evidence="3" id="KW-1185">Reference proteome</keyword>
<dbReference type="InterPro" id="IPR000073">
    <property type="entry name" value="AB_hydrolase_1"/>
</dbReference>
<name>A0AAW0D922_9AGAR</name>
<proteinExistence type="predicted"/>
<feature type="domain" description="AB hydrolase-1" evidence="1">
    <location>
        <begin position="30"/>
        <end position="276"/>
    </location>
</feature>
<gene>
    <name evidence="2" type="ORF">VNI00_006140</name>
</gene>
<evidence type="ECO:0000313" key="2">
    <source>
        <dbReference type="EMBL" id="KAK7047812.1"/>
    </source>
</evidence>
<dbReference type="AlphaFoldDB" id="A0AAW0D922"/>
<evidence type="ECO:0000259" key="1">
    <source>
        <dbReference type="Pfam" id="PF12697"/>
    </source>
</evidence>
<dbReference type="PANTHER" id="PTHR43798">
    <property type="entry name" value="MONOACYLGLYCEROL LIPASE"/>
    <property type="match status" value="1"/>
</dbReference>
<comment type="caution">
    <text evidence="2">The sequence shown here is derived from an EMBL/GenBank/DDBJ whole genome shotgun (WGS) entry which is preliminary data.</text>
</comment>
<dbReference type="EMBL" id="JAYKXP010000018">
    <property type="protein sequence ID" value="KAK7047812.1"/>
    <property type="molecule type" value="Genomic_DNA"/>
</dbReference>
<organism evidence="2 3">
    <name type="scientific">Paramarasmius palmivorus</name>
    <dbReference type="NCBI Taxonomy" id="297713"/>
    <lineage>
        <taxon>Eukaryota</taxon>
        <taxon>Fungi</taxon>
        <taxon>Dikarya</taxon>
        <taxon>Basidiomycota</taxon>
        <taxon>Agaricomycotina</taxon>
        <taxon>Agaricomycetes</taxon>
        <taxon>Agaricomycetidae</taxon>
        <taxon>Agaricales</taxon>
        <taxon>Marasmiineae</taxon>
        <taxon>Marasmiaceae</taxon>
        <taxon>Paramarasmius</taxon>
    </lineage>
</organism>
<dbReference type="InterPro" id="IPR029058">
    <property type="entry name" value="AB_hydrolase_fold"/>
</dbReference>
<accession>A0AAW0D922</accession>
<dbReference type="PANTHER" id="PTHR43798:SF33">
    <property type="entry name" value="HYDROLASE, PUTATIVE (AFU_ORTHOLOGUE AFUA_2G14860)-RELATED"/>
    <property type="match status" value="1"/>
</dbReference>